<gene>
    <name evidence="1" type="ORF">RPERSI_LOCUS13161</name>
</gene>
<dbReference type="Proteomes" id="UP000789920">
    <property type="component" value="Unassembled WGS sequence"/>
</dbReference>
<proteinExistence type="predicted"/>
<dbReference type="EMBL" id="CAJVQC010028909">
    <property type="protein sequence ID" value="CAG8741071.1"/>
    <property type="molecule type" value="Genomic_DNA"/>
</dbReference>
<feature type="non-terminal residue" evidence="1">
    <location>
        <position position="1"/>
    </location>
</feature>
<comment type="caution">
    <text evidence="1">The sequence shown here is derived from an EMBL/GenBank/DDBJ whole genome shotgun (WGS) entry which is preliminary data.</text>
</comment>
<name>A0ACA9Q7Q1_9GLOM</name>
<organism evidence="1 2">
    <name type="scientific">Racocetra persica</name>
    <dbReference type="NCBI Taxonomy" id="160502"/>
    <lineage>
        <taxon>Eukaryota</taxon>
        <taxon>Fungi</taxon>
        <taxon>Fungi incertae sedis</taxon>
        <taxon>Mucoromycota</taxon>
        <taxon>Glomeromycotina</taxon>
        <taxon>Glomeromycetes</taxon>
        <taxon>Diversisporales</taxon>
        <taxon>Gigasporaceae</taxon>
        <taxon>Racocetra</taxon>
    </lineage>
</organism>
<protein>
    <submittedName>
        <fullName evidence="1">30313_t:CDS:1</fullName>
    </submittedName>
</protein>
<reference evidence="1" key="1">
    <citation type="submission" date="2021-06" db="EMBL/GenBank/DDBJ databases">
        <authorList>
            <person name="Kallberg Y."/>
            <person name="Tangrot J."/>
            <person name="Rosling A."/>
        </authorList>
    </citation>
    <scope>NUCLEOTIDE SEQUENCE</scope>
    <source>
        <strain evidence="1">MA461A</strain>
    </source>
</reference>
<keyword evidence="2" id="KW-1185">Reference proteome</keyword>
<evidence type="ECO:0000313" key="2">
    <source>
        <dbReference type="Proteomes" id="UP000789920"/>
    </source>
</evidence>
<accession>A0ACA9Q7Q1</accession>
<sequence length="166" mass="19278">RMSMLPNAGGQSELSEILSCEIVERILGVELNKTEMEIEYFFMNQPMTDYLVSFRNSSQFLLGVSVTRAFSYRRRYTKHDAYRLLSKKLSGINSSTRNILKVRIWKQILHIWCPSGKVANIVRKVYSKLPKEYTSNTIIMLTVVNCKWVFTNNKEKSKAKSNLLII</sequence>
<evidence type="ECO:0000313" key="1">
    <source>
        <dbReference type="EMBL" id="CAG8741071.1"/>
    </source>
</evidence>